<evidence type="ECO:0000256" key="1">
    <source>
        <dbReference type="ARBA" id="ARBA00023172"/>
    </source>
</evidence>
<name>A0A918YU54_9ACTN</name>
<protein>
    <recommendedName>
        <fullName evidence="2">Tyr recombinase domain-containing protein</fullName>
    </recommendedName>
</protein>
<dbReference type="Gene3D" id="1.10.443.10">
    <property type="entry name" value="Intergrase catalytic core"/>
    <property type="match status" value="1"/>
</dbReference>
<dbReference type="InterPro" id="IPR050090">
    <property type="entry name" value="Tyrosine_recombinase_XerCD"/>
</dbReference>
<dbReference type="InterPro" id="IPR013762">
    <property type="entry name" value="Integrase-like_cat_sf"/>
</dbReference>
<feature type="domain" description="Tyr recombinase" evidence="2">
    <location>
        <begin position="135"/>
        <end position="341"/>
    </location>
</feature>
<dbReference type="GO" id="GO:0006310">
    <property type="term" value="P:DNA recombination"/>
    <property type="evidence" value="ECO:0007669"/>
    <property type="project" value="UniProtKB-KW"/>
</dbReference>
<dbReference type="RefSeq" id="WP_189959254.1">
    <property type="nucleotide sequence ID" value="NZ_BMVG01000060.1"/>
</dbReference>
<dbReference type="InterPro" id="IPR002104">
    <property type="entry name" value="Integrase_catalytic"/>
</dbReference>
<comment type="caution">
    <text evidence="3">The sequence shown here is derived from an EMBL/GenBank/DDBJ whole genome shotgun (WGS) entry which is preliminary data.</text>
</comment>
<evidence type="ECO:0000313" key="4">
    <source>
        <dbReference type="Proteomes" id="UP000655443"/>
    </source>
</evidence>
<accession>A0A918YU54</accession>
<dbReference type="PROSITE" id="PS51898">
    <property type="entry name" value="TYR_RECOMBINASE"/>
    <property type="match status" value="1"/>
</dbReference>
<reference evidence="3" key="2">
    <citation type="submission" date="2020-09" db="EMBL/GenBank/DDBJ databases">
        <authorList>
            <person name="Sun Q."/>
            <person name="Ohkuma M."/>
        </authorList>
    </citation>
    <scope>NUCLEOTIDE SEQUENCE</scope>
    <source>
        <strain evidence="3">JCM 4714</strain>
    </source>
</reference>
<dbReference type="PANTHER" id="PTHR30349">
    <property type="entry name" value="PHAGE INTEGRASE-RELATED"/>
    <property type="match status" value="1"/>
</dbReference>
<reference evidence="3" key="1">
    <citation type="journal article" date="2014" name="Int. J. Syst. Evol. Microbiol.">
        <title>Complete genome sequence of Corynebacterium casei LMG S-19264T (=DSM 44701T), isolated from a smear-ripened cheese.</title>
        <authorList>
            <consortium name="US DOE Joint Genome Institute (JGI-PGF)"/>
            <person name="Walter F."/>
            <person name="Albersmeier A."/>
            <person name="Kalinowski J."/>
            <person name="Ruckert C."/>
        </authorList>
    </citation>
    <scope>NUCLEOTIDE SEQUENCE</scope>
    <source>
        <strain evidence="3">JCM 4714</strain>
    </source>
</reference>
<gene>
    <name evidence="3" type="ORF">GCM10010339_89340</name>
</gene>
<dbReference type="Proteomes" id="UP000655443">
    <property type="component" value="Unassembled WGS sequence"/>
</dbReference>
<evidence type="ECO:0000313" key="3">
    <source>
        <dbReference type="EMBL" id="GHE15259.1"/>
    </source>
</evidence>
<dbReference type="GO" id="GO:0015074">
    <property type="term" value="P:DNA integration"/>
    <property type="evidence" value="ECO:0007669"/>
    <property type="project" value="InterPro"/>
</dbReference>
<dbReference type="SUPFAM" id="SSF56349">
    <property type="entry name" value="DNA breaking-rejoining enzymes"/>
    <property type="match status" value="1"/>
</dbReference>
<proteinExistence type="predicted"/>
<evidence type="ECO:0000259" key="2">
    <source>
        <dbReference type="PROSITE" id="PS51898"/>
    </source>
</evidence>
<dbReference type="PANTHER" id="PTHR30349:SF81">
    <property type="entry name" value="TYROSINE RECOMBINASE XERC"/>
    <property type="match status" value="1"/>
</dbReference>
<organism evidence="3 4">
    <name type="scientific">Streptomyces alanosinicus</name>
    <dbReference type="NCBI Taxonomy" id="68171"/>
    <lineage>
        <taxon>Bacteria</taxon>
        <taxon>Bacillati</taxon>
        <taxon>Actinomycetota</taxon>
        <taxon>Actinomycetes</taxon>
        <taxon>Kitasatosporales</taxon>
        <taxon>Streptomycetaceae</taxon>
        <taxon>Streptomyces</taxon>
    </lineage>
</organism>
<dbReference type="InterPro" id="IPR011010">
    <property type="entry name" value="DNA_brk_join_enz"/>
</dbReference>
<dbReference type="AlphaFoldDB" id="A0A918YU54"/>
<keyword evidence="4" id="KW-1185">Reference proteome</keyword>
<keyword evidence="1" id="KW-0233">DNA recombination</keyword>
<dbReference type="Pfam" id="PF00589">
    <property type="entry name" value="Phage_integrase"/>
    <property type="match status" value="1"/>
</dbReference>
<sequence length="353" mass="39718">MSLAVVAPIRSRPLLESPQDIADFEQDLLSEFVLARAAAGIADETISGDVDALMEVRGWFGRPLWELIPTDLDRFFGEDQRRLATLTKVRKAQALATYFEFLEVRHQADIHAATGVLVQCPVDEINRPRGKTNMRVRIPPPAADIDRLFAGWRDDLHSARKYAPSVRNYTACRLASLIGPRVSELCLLEVHDIRWDLGTFGKVLLRGKGSRGQKKERLVPLINGSRELLEWWLQGPRWEFDGHLDEPGAPLFPSERRDPGGRCKRVSTSAIRGAMAEAVERHLPRWSGRATPHALRHFAASDLYAQGMNVVAIQELLGHRWINTTMIYVHVNKTHIEDAWTSAGQRAASRFTG</sequence>
<dbReference type="EMBL" id="BMVG01000060">
    <property type="protein sequence ID" value="GHE15259.1"/>
    <property type="molecule type" value="Genomic_DNA"/>
</dbReference>
<dbReference type="GO" id="GO:0003677">
    <property type="term" value="F:DNA binding"/>
    <property type="evidence" value="ECO:0007669"/>
    <property type="project" value="InterPro"/>
</dbReference>